<dbReference type="EMBL" id="CAJVPY010021204">
    <property type="protein sequence ID" value="CAG8778742.1"/>
    <property type="molecule type" value="Genomic_DNA"/>
</dbReference>
<gene>
    <name evidence="1" type="ORF">DERYTH_LOCUS19405</name>
</gene>
<keyword evidence="2" id="KW-1185">Reference proteome</keyword>
<evidence type="ECO:0000313" key="1">
    <source>
        <dbReference type="EMBL" id="CAG8778742.1"/>
    </source>
</evidence>
<organism evidence="1 2">
    <name type="scientific">Dentiscutata erythropus</name>
    <dbReference type="NCBI Taxonomy" id="1348616"/>
    <lineage>
        <taxon>Eukaryota</taxon>
        <taxon>Fungi</taxon>
        <taxon>Fungi incertae sedis</taxon>
        <taxon>Mucoromycota</taxon>
        <taxon>Glomeromycotina</taxon>
        <taxon>Glomeromycetes</taxon>
        <taxon>Diversisporales</taxon>
        <taxon>Gigasporaceae</taxon>
        <taxon>Dentiscutata</taxon>
    </lineage>
</organism>
<dbReference type="AlphaFoldDB" id="A0A9N9P2M4"/>
<proteinExistence type="predicted"/>
<evidence type="ECO:0000313" key="2">
    <source>
        <dbReference type="Proteomes" id="UP000789405"/>
    </source>
</evidence>
<dbReference type="Proteomes" id="UP000789405">
    <property type="component" value="Unassembled WGS sequence"/>
</dbReference>
<comment type="caution">
    <text evidence="1">The sequence shown here is derived from an EMBL/GenBank/DDBJ whole genome shotgun (WGS) entry which is preliminary data.</text>
</comment>
<feature type="non-terminal residue" evidence="1">
    <location>
        <position position="64"/>
    </location>
</feature>
<accession>A0A9N9P2M4</accession>
<dbReference type="OrthoDB" id="2433231at2759"/>
<reference evidence="1" key="1">
    <citation type="submission" date="2021-06" db="EMBL/GenBank/DDBJ databases">
        <authorList>
            <person name="Kallberg Y."/>
            <person name="Tangrot J."/>
            <person name="Rosling A."/>
        </authorList>
    </citation>
    <scope>NUCLEOTIDE SEQUENCE</scope>
    <source>
        <strain evidence="1">MA453B</strain>
    </source>
</reference>
<protein>
    <submittedName>
        <fullName evidence="1">2524_t:CDS:1</fullName>
    </submittedName>
</protein>
<name>A0A9N9P2M4_9GLOM</name>
<sequence length="64" mass="7543">MDKHYITRAAYRTLSAIEHNLPRESAIFIRKKELNDKMSKIIPIHTVDLKLSALQVEEFEDNME</sequence>